<name>A0ABV0XKA2_9TELE</name>
<keyword evidence="2" id="KW-1185">Reference proteome</keyword>
<reference evidence="1 2" key="1">
    <citation type="submission" date="2021-06" db="EMBL/GenBank/DDBJ databases">
        <authorList>
            <person name="Palmer J.M."/>
        </authorList>
    </citation>
    <scope>NUCLEOTIDE SEQUENCE [LARGE SCALE GENOMIC DNA]</scope>
    <source>
        <strain evidence="1 2">AS_MEX2019</strain>
        <tissue evidence="1">Muscle</tissue>
    </source>
</reference>
<dbReference type="EMBL" id="JAHRIP010005119">
    <property type="protein sequence ID" value="MEQ2281906.1"/>
    <property type="molecule type" value="Genomic_DNA"/>
</dbReference>
<comment type="caution">
    <text evidence="1">The sequence shown here is derived from an EMBL/GenBank/DDBJ whole genome shotgun (WGS) entry which is preliminary data.</text>
</comment>
<sequence>QPHTSTGQQFVPAKEQWADEQTETQICKQEENLTKEQPKMFAKEILSDKLEEPTNHISNCFMKIRRERVAENVVGSGCSSLKQSLGAEQMQAKYKFIGCLAVLVVKTGRTRGNLQPPNT</sequence>
<feature type="non-terminal residue" evidence="1">
    <location>
        <position position="1"/>
    </location>
</feature>
<dbReference type="Proteomes" id="UP001469553">
    <property type="component" value="Unassembled WGS sequence"/>
</dbReference>
<evidence type="ECO:0000313" key="2">
    <source>
        <dbReference type="Proteomes" id="UP001469553"/>
    </source>
</evidence>
<protein>
    <submittedName>
        <fullName evidence="1">Uncharacterized protein</fullName>
    </submittedName>
</protein>
<proteinExistence type="predicted"/>
<gene>
    <name evidence="1" type="ORF">AMECASPLE_035067</name>
</gene>
<organism evidence="1 2">
    <name type="scientific">Ameca splendens</name>
    <dbReference type="NCBI Taxonomy" id="208324"/>
    <lineage>
        <taxon>Eukaryota</taxon>
        <taxon>Metazoa</taxon>
        <taxon>Chordata</taxon>
        <taxon>Craniata</taxon>
        <taxon>Vertebrata</taxon>
        <taxon>Euteleostomi</taxon>
        <taxon>Actinopterygii</taxon>
        <taxon>Neopterygii</taxon>
        <taxon>Teleostei</taxon>
        <taxon>Neoteleostei</taxon>
        <taxon>Acanthomorphata</taxon>
        <taxon>Ovalentaria</taxon>
        <taxon>Atherinomorphae</taxon>
        <taxon>Cyprinodontiformes</taxon>
        <taxon>Goodeidae</taxon>
        <taxon>Ameca</taxon>
    </lineage>
</organism>
<evidence type="ECO:0000313" key="1">
    <source>
        <dbReference type="EMBL" id="MEQ2281906.1"/>
    </source>
</evidence>
<accession>A0ABV0XKA2</accession>